<dbReference type="AlphaFoldDB" id="A0A0P9EQM1"/>
<dbReference type="Pfam" id="PF22752">
    <property type="entry name" value="DUF488-N3i"/>
    <property type="match status" value="1"/>
</dbReference>
<evidence type="ECO:0000313" key="1">
    <source>
        <dbReference type="EMBL" id="KPV45920.1"/>
    </source>
</evidence>
<dbReference type="GO" id="GO:0032259">
    <property type="term" value="P:methylation"/>
    <property type="evidence" value="ECO:0007669"/>
    <property type="project" value="UniProtKB-KW"/>
</dbReference>
<keyword evidence="1" id="KW-0808">Transferase</keyword>
<dbReference type="GeneID" id="84222163"/>
<keyword evidence="1" id="KW-0489">Methyltransferase</keyword>
<keyword evidence="3" id="KW-1185">Reference proteome</keyword>
<dbReference type="PANTHER" id="PTHR36849:SF1">
    <property type="entry name" value="CYTOPLASMIC PROTEIN"/>
    <property type="match status" value="1"/>
</dbReference>
<dbReference type="EMBL" id="LJCQ01000349">
    <property type="protein sequence ID" value="KPV45920.1"/>
    <property type="molecule type" value="Genomic_DNA"/>
</dbReference>
<dbReference type="OrthoDB" id="7940at2157"/>
<evidence type="ECO:0000313" key="2">
    <source>
        <dbReference type="EMBL" id="KQB35295.1"/>
    </source>
</evidence>
<evidence type="ECO:0000313" key="3">
    <source>
        <dbReference type="Proteomes" id="UP000050320"/>
    </source>
</evidence>
<name>A0A0P9EQM1_9ARCH</name>
<accession>A0A0P9EQM1</accession>
<protein>
    <submittedName>
        <fullName evidence="1">Uroporphyrin-III methyltransferase</fullName>
    </submittedName>
</protein>
<dbReference type="RefSeq" id="WP_048102202.1">
    <property type="nucleotide sequence ID" value="NZ_JBBYJF010000006.1"/>
</dbReference>
<evidence type="ECO:0000313" key="4">
    <source>
        <dbReference type="Proteomes" id="UP000050515"/>
    </source>
</evidence>
<dbReference type="InterPro" id="IPR052552">
    <property type="entry name" value="YeaO-like"/>
</dbReference>
<organism evidence="1 4">
    <name type="scientific">Acidiplasma aeolicum</name>
    <dbReference type="NCBI Taxonomy" id="507754"/>
    <lineage>
        <taxon>Archaea</taxon>
        <taxon>Methanobacteriati</taxon>
        <taxon>Thermoplasmatota</taxon>
        <taxon>Thermoplasmata</taxon>
        <taxon>Thermoplasmatales</taxon>
        <taxon>Ferroplasmaceae</taxon>
        <taxon>Acidiplasma</taxon>
    </lineage>
</organism>
<comment type="caution">
    <text evidence="1">The sequence shown here is derived from an EMBL/GenBank/DDBJ whole genome shotgun (WGS) entry which is preliminary data.</text>
</comment>
<dbReference type="EMBL" id="LKBG01000149">
    <property type="protein sequence ID" value="KQB35295.1"/>
    <property type="molecule type" value="Genomic_DNA"/>
</dbReference>
<dbReference type="GO" id="GO:0008168">
    <property type="term" value="F:methyltransferase activity"/>
    <property type="evidence" value="ECO:0007669"/>
    <property type="project" value="UniProtKB-KW"/>
</dbReference>
<dbReference type="PATRIC" id="fig|507754.4.peg.940"/>
<dbReference type="Proteomes" id="UP000050515">
    <property type="component" value="Unassembled WGS sequence"/>
</dbReference>
<gene>
    <name evidence="2" type="ORF">AOG54_09090</name>
    <name evidence="1" type="ORF">SE19_07785</name>
</gene>
<dbReference type="Proteomes" id="UP000050320">
    <property type="component" value="Unassembled WGS sequence"/>
</dbReference>
<reference evidence="2 3" key="2">
    <citation type="submission" date="2015-09" db="EMBL/GenBank/DDBJ databases">
        <title>Heavy metals and arsenic resistance mechanisms in polyextremophilic archaea of the family Ferroplasmaceae.</title>
        <authorList>
            <person name="Bulaev A.G."/>
            <person name="Kanygina A.V."/>
        </authorList>
    </citation>
    <scope>NUCLEOTIDE SEQUENCE [LARGE SCALE GENOMIC DNA]</scope>
    <source>
        <strain evidence="2 3">VT</strain>
    </source>
</reference>
<sequence length="115" mass="13989">MIKLKRIYLPYSQDDGFRILVERLWPRGIKKSEAHIDLWLSDIAPSNDLRKWFNHEDSKWDEFNKKYYEELSKNNATETLKDIIRDHDVVTFLYSSRNEMHNNAVSLKYYVEKYL</sequence>
<dbReference type="PANTHER" id="PTHR36849">
    <property type="entry name" value="CYTOPLASMIC PROTEIN-RELATED"/>
    <property type="match status" value="1"/>
</dbReference>
<reference evidence="1 4" key="1">
    <citation type="submission" date="2015-09" db="EMBL/GenBank/DDBJ databases">
        <title>Draft genome sequence of Acidiplasma aeolicum DSM 18409.</title>
        <authorList>
            <person name="Hemp J."/>
        </authorList>
    </citation>
    <scope>NUCLEOTIDE SEQUENCE [LARGE SCALE GENOMIC DNA]</scope>
    <source>
        <strain evidence="1 4">V</strain>
    </source>
</reference>
<proteinExistence type="predicted"/>